<dbReference type="AlphaFoldDB" id="A0A9P6IMQ6"/>
<reference evidence="1" key="1">
    <citation type="journal article" date="2020" name="Fungal Divers.">
        <title>Resolving the Mortierellaceae phylogeny through synthesis of multi-gene phylogenetics and phylogenomics.</title>
        <authorList>
            <person name="Vandepol N."/>
            <person name="Liber J."/>
            <person name="Desiro A."/>
            <person name="Na H."/>
            <person name="Kennedy M."/>
            <person name="Barry K."/>
            <person name="Grigoriev I.V."/>
            <person name="Miller A.N."/>
            <person name="O'Donnell K."/>
            <person name="Stajich J.E."/>
            <person name="Bonito G."/>
        </authorList>
    </citation>
    <scope>NUCLEOTIDE SEQUENCE</scope>
    <source>
        <strain evidence="1">MES-2147</strain>
    </source>
</reference>
<dbReference type="OrthoDB" id="3363059at2759"/>
<accession>A0A9P6IMQ6</accession>
<protein>
    <submittedName>
        <fullName evidence="1">Uncharacterized protein</fullName>
    </submittedName>
</protein>
<evidence type="ECO:0000313" key="2">
    <source>
        <dbReference type="Proteomes" id="UP000749646"/>
    </source>
</evidence>
<name>A0A9P6IMQ6_9FUNG</name>
<dbReference type="EMBL" id="JAAAHW010009545">
    <property type="protein sequence ID" value="KAF9939239.1"/>
    <property type="molecule type" value="Genomic_DNA"/>
</dbReference>
<keyword evidence="2" id="KW-1185">Reference proteome</keyword>
<gene>
    <name evidence="1" type="ORF">BGZ65_011117</name>
</gene>
<evidence type="ECO:0000313" key="1">
    <source>
        <dbReference type="EMBL" id="KAF9939239.1"/>
    </source>
</evidence>
<comment type="caution">
    <text evidence="1">The sequence shown here is derived from an EMBL/GenBank/DDBJ whole genome shotgun (WGS) entry which is preliminary data.</text>
</comment>
<sequence>MFLKLVYAPFPELFNVTTLLLEEGLATSSSTTALAEISNMQPISDSEDAVVFRNLISTISTILRQRSKVSDYVPTRGFHNKDGKKNKESFVSHVGAASDALKEGSSGVTFNFLHQQRAPFNSE</sequence>
<proteinExistence type="predicted"/>
<organism evidence="1 2">
    <name type="scientific">Modicella reniformis</name>
    <dbReference type="NCBI Taxonomy" id="1440133"/>
    <lineage>
        <taxon>Eukaryota</taxon>
        <taxon>Fungi</taxon>
        <taxon>Fungi incertae sedis</taxon>
        <taxon>Mucoromycota</taxon>
        <taxon>Mortierellomycotina</taxon>
        <taxon>Mortierellomycetes</taxon>
        <taxon>Mortierellales</taxon>
        <taxon>Mortierellaceae</taxon>
        <taxon>Modicella</taxon>
    </lineage>
</organism>
<dbReference type="Proteomes" id="UP000749646">
    <property type="component" value="Unassembled WGS sequence"/>
</dbReference>